<proteinExistence type="predicted"/>
<evidence type="ECO:0000313" key="1">
    <source>
        <dbReference type="EMBL" id="MFB0844501.1"/>
    </source>
</evidence>
<accession>A0ABV4V541</accession>
<sequence>MTKIIGSIGGVALEILDKLIGDIWYSDKNNRMANEIKECIRLGDTESAALLELINVFKQGDFSQKTKLLDLIHTSENRDLLNVAIRLFFSVATPDDFAKIDNFLIEAEQEIVSVFVSFAEESLSYQIIPYLLGLMSIWEDTEIGEDISFKIGRMIGYDKATYELCSVDELGNEFIAFCKDKDLEKYYYDGELAFPGHLTKMLIEETMIARFSSSDLKNDTIPSLLSIWSGIKCPADYYTKVDDKIAGQVIEYVKQIASMKWEKGCKYFYGHKIH</sequence>
<dbReference type="RefSeq" id="WP_373954499.1">
    <property type="nucleotide sequence ID" value="NZ_JBHDLN010000010.1"/>
</dbReference>
<dbReference type="Pfam" id="PF15573">
    <property type="entry name" value="Imm47"/>
    <property type="match status" value="1"/>
</dbReference>
<evidence type="ECO:0000313" key="2">
    <source>
        <dbReference type="Proteomes" id="UP001575622"/>
    </source>
</evidence>
<dbReference type="Proteomes" id="UP001575622">
    <property type="component" value="Unassembled WGS sequence"/>
</dbReference>
<gene>
    <name evidence="1" type="primary">imm47</name>
    <name evidence="1" type="ORF">ACEU3E_20135</name>
</gene>
<protein>
    <submittedName>
        <fullName evidence="1">Imm47 family immunity protein</fullName>
    </submittedName>
</protein>
<dbReference type="InterPro" id="IPR029076">
    <property type="entry name" value="Imm47"/>
</dbReference>
<comment type="caution">
    <text evidence="1">The sequence shown here is derived from an EMBL/GenBank/DDBJ whole genome shotgun (WGS) entry which is preliminary data.</text>
</comment>
<organism evidence="1 2">
    <name type="scientific">Paenibacillus oleatilyticus</name>
    <dbReference type="NCBI Taxonomy" id="2594886"/>
    <lineage>
        <taxon>Bacteria</taxon>
        <taxon>Bacillati</taxon>
        <taxon>Bacillota</taxon>
        <taxon>Bacilli</taxon>
        <taxon>Bacillales</taxon>
        <taxon>Paenibacillaceae</taxon>
        <taxon>Paenibacillus</taxon>
    </lineage>
</organism>
<reference evidence="1 2" key="1">
    <citation type="submission" date="2024-09" db="EMBL/GenBank/DDBJ databases">
        <authorList>
            <person name="Makale K.P.P."/>
            <person name="Makhzoum A."/>
            <person name="Rantong G."/>
            <person name="Rahube T.O."/>
        </authorList>
    </citation>
    <scope>NUCLEOTIDE SEQUENCE [LARGE SCALE GENOMIC DNA]</scope>
    <source>
        <strain evidence="1 2">KM_D13</strain>
    </source>
</reference>
<dbReference type="EMBL" id="JBHDLN010000010">
    <property type="protein sequence ID" value="MFB0844501.1"/>
    <property type="molecule type" value="Genomic_DNA"/>
</dbReference>
<name>A0ABV4V541_9BACL</name>
<keyword evidence="2" id="KW-1185">Reference proteome</keyword>